<proteinExistence type="predicted"/>
<evidence type="ECO:0000256" key="1">
    <source>
        <dbReference type="SAM" id="MobiDB-lite"/>
    </source>
</evidence>
<organism evidence="2 3">
    <name type="scientific">Mycena albidolilacea</name>
    <dbReference type="NCBI Taxonomy" id="1033008"/>
    <lineage>
        <taxon>Eukaryota</taxon>
        <taxon>Fungi</taxon>
        <taxon>Dikarya</taxon>
        <taxon>Basidiomycota</taxon>
        <taxon>Agaricomycotina</taxon>
        <taxon>Agaricomycetes</taxon>
        <taxon>Agaricomycetidae</taxon>
        <taxon>Agaricales</taxon>
        <taxon>Marasmiineae</taxon>
        <taxon>Mycenaceae</taxon>
        <taxon>Mycena</taxon>
    </lineage>
</organism>
<protein>
    <submittedName>
        <fullName evidence="2">Uncharacterized protein</fullName>
    </submittedName>
</protein>
<evidence type="ECO:0000313" key="2">
    <source>
        <dbReference type="EMBL" id="KAJ7303110.1"/>
    </source>
</evidence>
<feature type="non-terminal residue" evidence="2">
    <location>
        <position position="1"/>
    </location>
</feature>
<sequence length="115" mass="12487">FCDALGQSLAKQLHTGLDWLEGVVWDVGQHMEVSSDAGLGRVTALTAAVWSEVGRLTRERQTGKFAMGAEPQILSGEKHGRRSRKSRGRSERRGTSQAAKEGARDSSRGSDYKTA</sequence>
<feature type="compositionally biased region" description="Basic and acidic residues" evidence="1">
    <location>
        <begin position="101"/>
        <end position="115"/>
    </location>
</feature>
<dbReference type="AlphaFoldDB" id="A0AAD6Z0W9"/>
<keyword evidence="3" id="KW-1185">Reference proteome</keyword>
<feature type="region of interest" description="Disordered" evidence="1">
    <location>
        <begin position="60"/>
        <end position="115"/>
    </location>
</feature>
<accession>A0AAD6Z0W9</accession>
<evidence type="ECO:0000313" key="3">
    <source>
        <dbReference type="Proteomes" id="UP001218218"/>
    </source>
</evidence>
<dbReference type="EMBL" id="JARIHO010000107">
    <property type="protein sequence ID" value="KAJ7303110.1"/>
    <property type="molecule type" value="Genomic_DNA"/>
</dbReference>
<comment type="caution">
    <text evidence="2">The sequence shown here is derived from an EMBL/GenBank/DDBJ whole genome shotgun (WGS) entry which is preliminary data.</text>
</comment>
<gene>
    <name evidence="2" type="ORF">DFH08DRAFT_722237</name>
</gene>
<name>A0AAD6Z0W9_9AGAR</name>
<reference evidence="2" key="1">
    <citation type="submission" date="2023-03" db="EMBL/GenBank/DDBJ databases">
        <title>Massive genome expansion in bonnet fungi (Mycena s.s.) driven by repeated elements and novel gene families across ecological guilds.</title>
        <authorList>
            <consortium name="Lawrence Berkeley National Laboratory"/>
            <person name="Harder C.B."/>
            <person name="Miyauchi S."/>
            <person name="Viragh M."/>
            <person name="Kuo A."/>
            <person name="Thoen E."/>
            <person name="Andreopoulos B."/>
            <person name="Lu D."/>
            <person name="Skrede I."/>
            <person name="Drula E."/>
            <person name="Henrissat B."/>
            <person name="Morin E."/>
            <person name="Kohler A."/>
            <person name="Barry K."/>
            <person name="LaButti K."/>
            <person name="Morin E."/>
            <person name="Salamov A."/>
            <person name="Lipzen A."/>
            <person name="Mereny Z."/>
            <person name="Hegedus B."/>
            <person name="Baldrian P."/>
            <person name="Stursova M."/>
            <person name="Weitz H."/>
            <person name="Taylor A."/>
            <person name="Grigoriev I.V."/>
            <person name="Nagy L.G."/>
            <person name="Martin F."/>
            <person name="Kauserud H."/>
        </authorList>
    </citation>
    <scope>NUCLEOTIDE SEQUENCE</scope>
    <source>
        <strain evidence="2">CBHHK002</strain>
    </source>
</reference>
<dbReference type="Proteomes" id="UP001218218">
    <property type="component" value="Unassembled WGS sequence"/>
</dbReference>